<sequence length="156" mass="16486">MSETPVPVLVTGRTEAIGRMVVANLKPEYEVIHVTLAASITDELPFLLTGNAPPNPSSTAGSGNWSSPPQALIIGGAYQDKDIEEVIKLAESTPGAAEIPWLRVDARKTQDPPPEQPTEEQAAVYGKAVVKRMKEGLGKLKEEGKLGPGNGGVHLV</sequence>
<name>A0ABR3X146_9PEZI</name>
<keyword evidence="2" id="KW-1185">Reference proteome</keyword>
<dbReference type="EMBL" id="JAWRVE010000041">
    <property type="protein sequence ID" value="KAL1869344.1"/>
    <property type="molecule type" value="Genomic_DNA"/>
</dbReference>
<comment type="caution">
    <text evidence="1">The sequence shown here is derived from an EMBL/GenBank/DDBJ whole genome shotgun (WGS) entry which is preliminary data.</text>
</comment>
<evidence type="ECO:0000313" key="1">
    <source>
        <dbReference type="EMBL" id="KAL1869344.1"/>
    </source>
</evidence>
<accession>A0ABR3X146</accession>
<gene>
    <name evidence="1" type="ORF">Daus18300_005556</name>
</gene>
<evidence type="ECO:0008006" key="3">
    <source>
        <dbReference type="Google" id="ProtNLM"/>
    </source>
</evidence>
<proteinExistence type="predicted"/>
<evidence type="ECO:0000313" key="2">
    <source>
        <dbReference type="Proteomes" id="UP001583177"/>
    </source>
</evidence>
<protein>
    <recommendedName>
        <fullName evidence="3">NAD(P)-binding domain-containing protein</fullName>
    </recommendedName>
</protein>
<dbReference type="Proteomes" id="UP001583177">
    <property type="component" value="Unassembled WGS sequence"/>
</dbReference>
<reference evidence="1 2" key="1">
    <citation type="journal article" date="2024" name="IMA Fungus">
        <title>IMA Genome - F19 : A genome assembly and annotation guide to empower mycologists, including annotated draft genome sequences of Ceratocystis pirilliformis, Diaporthe australafricana, Fusarium ophioides, Paecilomyces lecythidis, and Sporothrix stenoceras.</title>
        <authorList>
            <person name="Aylward J."/>
            <person name="Wilson A.M."/>
            <person name="Visagie C.M."/>
            <person name="Spraker J."/>
            <person name="Barnes I."/>
            <person name="Buitendag C."/>
            <person name="Ceriani C."/>
            <person name="Del Mar Angel L."/>
            <person name="du Plessis D."/>
            <person name="Fuchs T."/>
            <person name="Gasser K."/>
            <person name="Kramer D."/>
            <person name="Li W."/>
            <person name="Munsamy K."/>
            <person name="Piso A."/>
            <person name="Price J.L."/>
            <person name="Sonnekus B."/>
            <person name="Thomas C."/>
            <person name="van der Nest A."/>
            <person name="van Dijk A."/>
            <person name="van Heerden A."/>
            <person name="van Vuuren N."/>
            <person name="Yilmaz N."/>
            <person name="Duong T.A."/>
            <person name="van der Merwe N.A."/>
            <person name="Wingfield M.J."/>
            <person name="Wingfield B.D."/>
        </authorList>
    </citation>
    <scope>NUCLEOTIDE SEQUENCE [LARGE SCALE GENOMIC DNA]</scope>
    <source>
        <strain evidence="1 2">CMW 18300</strain>
    </source>
</reference>
<organism evidence="1 2">
    <name type="scientific">Diaporthe australafricana</name>
    <dbReference type="NCBI Taxonomy" id="127596"/>
    <lineage>
        <taxon>Eukaryota</taxon>
        <taxon>Fungi</taxon>
        <taxon>Dikarya</taxon>
        <taxon>Ascomycota</taxon>
        <taxon>Pezizomycotina</taxon>
        <taxon>Sordariomycetes</taxon>
        <taxon>Sordariomycetidae</taxon>
        <taxon>Diaporthales</taxon>
        <taxon>Diaporthaceae</taxon>
        <taxon>Diaporthe</taxon>
    </lineage>
</organism>